<proteinExistence type="predicted"/>
<feature type="chain" id="PRO_5022960796" description="Thiol-disulfide oxidoreductase" evidence="6">
    <location>
        <begin position="34"/>
        <end position="672"/>
    </location>
</feature>
<evidence type="ECO:0000313" key="10">
    <source>
        <dbReference type="Proteomes" id="UP000325286"/>
    </source>
</evidence>
<evidence type="ECO:0000256" key="6">
    <source>
        <dbReference type="SAM" id="SignalP"/>
    </source>
</evidence>
<dbReference type="RefSeq" id="WP_068135484.1">
    <property type="nucleotide sequence ID" value="NZ_CP042914.1"/>
</dbReference>
<evidence type="ECO:0000256" key="1">
    <source>
        <dbReference type="ARBA" id="ARBA00022617"/>
    </source>
</evidence>
<dbReference type="Gene3D" id="2.60.120.230">
    <property type="match status" value="1"/>
</dbReference>
<feature type="domain" description="Thioredoxin" evidence="8">
    <location>
        <begin position="33"/>
        <end position="184"/>
    </location>
</feature>
<evidence type="ECO:0000256" key="2">
    <source>
        <dbReference type="ARBA" id="ARBA00022723"/>
    </source>
</evidence>
<dbReference type="InterPro" id="IPR036909">
    <property type="entry name" value="Cyt_c-like_dom_sf"/>
</dbReference>
<gene>
    <name evidence="9" type="ORF">UC8_37840</name>
</gene>
<evidence type="ECO:0008006" key="11">
    <source>
        <dbReference type="Google" id="ProtNLM"/>
    </source>
</evidence>
<evidence type="ECO:0000313" key="9">
    <source>
        <dbReference type="EMBL" id="QEG41758.1"/>
    </source>
</evidence>
<dbReference type="GO" id="GO:0020037">
    <property type="term" value="F:heme binding"/>
    <property type="evidence" value="ECO:0007669"/>
    <property type="project" value="InterPro"/>
</dbReference>
<dbReference type="InterPro" id="IPR014784">
    <property type="entry name" value="Cu2_ascorb_mOase-like_C"/>
</dbReference>
<dbReference type="SUPFAM" id="SSF52833">
    <property type="entry name" value="Thioredoxin-like"/>
    <property type="match status" value="1"/>
</dbReference>
<dbReference type="PROSITE" id="PS51352">
    <property type="entry name" value="THIOREDOXIN_2"/>
    <property type="match status" value="1"/>
</dbReference>
<dbReference type="InterPro" id="IPR009056">
    <property type="entry name" value="Cyt_c-like_dom"/>
</dbReference>
<dbReference type="InterPro" id="IPR036939">
    <property type="entry name" value="Cu2_ascorb_mOase_N_sf"/>
</dbReference>
<protein>
    <recommendedName>
        <fullName evidence="11">Thiol-disulfide oxidoreductase</fullName>
    </recommendedName>
</protein>
<dbReference type="InterPro" id="IPR047262">
    <property type="entry name" value="PRX-like1"/>
</dbReference>
<organism evidence="9 10">
    <name type="scientific">Roseimaritima ulvae</name>
    <dbReference type="NCBI Taxonomy" id="980254"/>
    <lineage>
        <taxon>Bacteria</taxon>
        <taxon>Pseudomonadati</taxon>
        <taxon>Planctomycetota</taxon>
        <taxon>Planctomycetia</taxon>
        <taxon>Pirellulales</taxon>
        <taxon>Pirellulaceae</taxon>
        <taxon>Roseimaritima</taxon>
    </lineage>
</organism>
<evidence type="ECO:0000256" key="5">
    <source>
        <dbReference type="PROSITE-ProRule" id="PRU00433"/>
    </source>
</evidence>
<dbReference type="GO" id="GO:0016715">
    <property type="term" value="F:oxidoreductase activity, acting on paired donors, with incorporation or reduction of molecular oxygen, reduced ascorbate as one donor, and incorporation of one atom of oxygen"/>
    <property type="evidence" value="ECO:0007669"/>
    <property type="project" value="InterPro"/>
</dbReference>
<keyword evidence="2 5" id="KW-0479">Metal-binding</keyword>
<dbReference type="InterPro" id="IPR036249">
    <property type="entry name" value="Thioredoxin-like_sf"/>
</dbReference>
<dbReference type="Pfam" id="PF00578">
    <property type="entry name" value="AhpC-TSA"/>
    <property type="match status" value="1"/>
</dbReference>
<evidence type="ECO:0000259" key="7">
    <source>
        <dbReference type="PROSITE" id="PS51007"/>
    </source>
</evidence>
<keyword evidence="1 5" id="KW-0349">Heme</keyword>
<accession>A0A5B9QRV0</accession>
<evidence type="ECO:0000256" key="4">
    <source>
        <dbReference type="ARBA" id="ARBA00023157"/>
    </source>
</evidence>
<dbReference type="GO" id="GO:0005507">
    <property type="term" value="F:copper ion binding"/>
    <property type="evidence" value="ECO:0007669"/>
    <property type="project" value="InterPro"/>
</dbReference>
<dbReference type="PROSITE" id="PS51007">
    <property type="entry name" value="CYTC"/>
    <property type="match status" value="1"/>
</dbReference>
<dbReference type="Proteomes" id="UP000325286">
    <property type="component" value="Chromosome"/>
</dbReference>
<keyword evidence="4" id="KW-1015">Disulfide bond</keyword>
<reference evidence="9 10" key="1">
    <citation type="submission" date="2019-08" db="EMBL/GenBank/DDBJ databases">
        <title>Deep-cultivation of Planctomycetes and their phenomic and genomic characterization uncovers novel biology.</title>
        <authorList>
            <person name="Wiegand S."/>
            <person name="Jogler M."/>
            <person name="Boedeker C."/>
            <person name="Pinto D."/>
            <person name="Vollmers J."/>
            <person name="Rivas-Marin E."/>
            <person name="Kohn T."/>
            <person name="Peeters S.H."/>
            <person name="Heuer A."/>
            <person name="Rast P."/>
            <person name="Oberbeckmann S."/>
            <person name="Bunk B."/>
            <person name="Jeske O."/>
            <person name="Meyerdierks A."/>
            <person name="Storesund J.E."/>
            <person name="Kallscheuer N."/>
            <person name="Luecker S."/>
            <person name="Lage O.M."/>
            <person name="Pohl T."/>
            <person name="Merkel B.J."/>
            <person name="Hornburger P."/>
            <person name="Mueller R.-W."/>
            <person name="Bruemmer F."/>
            <person name="Labrenz M."/>
            <person name="Spormann A.M."/>
            <person name="Op den Camp H."/>
            <person name="Overmann J."/>
            <person name="Amann R."/>
            <person name="Jetten M.S.M."/>
            <person name="Mascher T."/>
            <person name="Medema M.H."/>
            <person name="Devos D.P."/>
            <person name="Kaster A.-K."/>
            <person name="Ovreas L."/>
            <person name="Rohde M."/>
            <person name="Galperin M.Y."/>
            <person name="Jogler C."/>
        </authorList>
    </citation>
    <scope>NUCLEOTIDE SEQUENCE [LARGE SCALE GENOMIC DNA]</scope>
    <source>
        <strain evidence="9 10">UC8</strain>
    </source>
</reference>
<dbReference type="PANTHER" id="PTHR43640">
    <property type="entry name" value="OS07G0260300 PROTEIN"/>
    <property type="match status" value="1"/>
</dbReference>
<feature type="domain" description="Cytochrome c" evidence="7">
    <location>
        <begin position="205"/>
        <end position="296"/>
    </location>
</feature>
<dbReference type="EMBL" id="CP042914">
    <property type="protein sequence ID" value="QEG41758.1"/>
    <property type="molecule type" value="Genomic_DNA"/>
</dbReference>
<feature type="signal peptide" evidence="6">
    <location>
        <begin position="1"/>
        <end position="33"/>
    </location>
</feature>
<evidence type="ECO:0000259" key="8">
    <source>
        <dbReference type="PROSITE" id="PS51352"/>
    </source>
</evidence>
<dbReference type="PANTHER" id="PTHR43640:SF1">
    <property type="entry name" value="THIOREDOXIN-DEPENDENT PEROXIREDOXIN"/>
    <property type="match status" value="1"/>
</dbReference>
<dbReference type="InterPro" id="IPR008977">
    <property type="entry name" value="PHM/PNGase_F_dom_sf"/>
</dbReference>
<keyword evidence="6" id="KW-0732">Signal</keyword>
<dbReference type="GO" id="GO:0016209">
    <property type="term" value="F:antioxidant activity"/>
    <property type="evidence" value="ECO:0007669"/>
    <property type="project" value="InterPro"/>
</dbReference>
<dbReference type="InterPro" id="IPR000866">
    <property type="entry name" value="AhpC/TSA"/>
</dbReference>
<dbReference type="Gene3D" id="2.60.120.310">
    <property type="entry name" value="Copper type II, ascorbate-dependent monooxygenase, N-terminal domain"/>
    <property type="match status" value="1"/>
</dbReference>
<dbReference type="KEGG" id="rul:UC8_37840"/>
<evidence type="ECO:0000256" key="3">
    <source>
        <dbReference type="ARBA" id="ARBA00023004"/>
    </source>
</evidence>
<dbReference type="AlphaFoldDB" id="A0A5B9QRV0"/>
<dbReference type="InterPro" id="IPR013766">
    <property type="entry name" value="Thioredoxin_domain"/>
</dbReference>
<dbReference type="Gene3D" id="3.40.30.10">
    <property type="entry name" value="Glutaredoxin"/>
    <property type="match status" value="1"/>
</dbReference>
<dbReference type="SUPFAM" id="SSF49742">
    <property type="entry name" value="PHM/PNGase F"/>
    <property type="match status" value="2"/>
</dbReference>
<keyword evidence="3 5" id="KW-0408">Iron</keyword>
<dbReference type="OrthoDB" id="9788721at2"/>
<name>A0A5B9QRV0_9BACT</name>
<dbReference type="SUPFAM" id="SSF46626">
    <property type="entry name" value="Cytochrome c"/>
    <property type="match status" value="1"/>
</dbReference>
<sequence length="672" mass="75426" precursor="true">MCHLPRRSCYQTVAACLTALAWLSVLCQSPALAAEPLGKLDFELPGSEGEAVRLSADPAVELHVVCFLGTECPLARLYGPRLQRLADRFPRRVSFVGIVPNQQDSIAEIRQYRQQHGIRFPVAKDYDQRVTQSFGATRTPEVFVLDRSAVIRYQGRIDDQYQPGIARNAPTTHDLTAAIEQLLDGQPVDVPQTTAVGCRIAPRRIPDANSSVTFTDQVSRVLNRNCVECHREGEIGPFALTDYDEVVGWADMMLEVIDNGRMPPWHAAGDQQAFKNARQMSDADRQILHDWVEAGTPYGEAGQLPEPPPKVSGWRLPTEPDEVFAMSDRAYQVPAEGTVEYQYFVVDPGYETDRWVSAAEVIPGNPSVVHHCIVFVRPPDGGNMREIGFLSGYVPGQDPMVLPEGYARRVRAGSHFVLQMHYTTNGQSQSDLTSFGVKYVPEESVSHEVYATAGIEQDFEIPPHAEDYGIEGFVDWFPKDGELLAITPHMHVRGKSFQLSALYDDREMALLDVPRYDFNWQHNYELSTPLPLNDVERLRFRSTFDNSAANPNNPDPSEYVTWGDQTWEEMSVVFLQVAKPRQPAARPSDAAARAERQAAVRAKAEAKAQATAEAQAFARDFLRRFDHNQDALVSRSEVPTAFRIYEFWRTDRDDDGMLDARELESAAARRSR</sequence>
<dbReference type="GO" id="GO:0009055">
    <property type="term" value="F:electron transfer activity"/>
    <property type="evidence" value="ECO:0007669"/>
    <property type="project" value="InterPro"/>
</dbReference>
<keyword evidence="10" id="KW-1185">Reference proteome</keyword>